<dbReference type="NCBIfam" id="NF010396">
    <property type="entry name" value="PRK13824.1"/>
    <property type="match status" value="1"/>
</dbReference>
<organism evidence="4 5">
    <name type="scientific">Methylobacterium brachiatum</name>
    <dbReference type="NCBI Taxonomy" id="269660"/>
    <lineage>
        <taxon>Bacteria</taxon>
        <taxon>Pseudomonadati</taxon>
        <taxon>Pseudomonadota</taxon>
        <taxon>Alphaproteobacteria</taxon>
        <taxon>Hyphomicrobiales</taxon>
        <taxon>Methylobacteriaceae</taxon>
        <taxon>Methylobacterium</taxon>
    </lineage>
</organism>
<dbReference type="AlphaFoldDB" id="A0AAJ1TXX1"/>
<dbReference type="InterPro" id="IPR005090">
    <property type="entry name" value="RepC_N"/>
</dbReference>
<sequence>MNLHLTTPFGRRPLTAAQVQAQAQAAACPQDATVNKWTVFRHIAQAKDHIGVSDRSLAVLNALLTFHPETALIAGEGADLVVFPSNEQLALRAHGMAEPTLRRHLAALVEAGLVIRRDSPNGKRYARKGQGGVVVQAFGFDLKPIVARAAEFENQADLVQTKRRALQATREAVTILRRDAVKLILAGAEAGVAADWEEARARYAAIMGGLGRSPRAETLEAARQALTRLVADVSSLLATKPESGESSGNPVHSERHKQNSKPDLSDFEPAAEYGEEGQGRGRPELAKPTACAYPLGMVLDACPDIADYARNGIRSWRDLSDVADLVRSMLGISSSAWREAQNVMGSEAAAATVAAILQRAEHIKSPGGYLRTLVERKRAGQYSLGPVLQALNRARLPSPAR</sequence>
<dbReference type="InterPro" id="IPR021760">
    <property type="entry name" value="RepC_C"/>
</dbReference>
<name>A0AAJ1TXX1_9HYPH</name>
<dbReference type="Proteomes" id="UP001223420">
    <property type="component" value="Unassembled WGS sequence"/>
</dbReference>
<dbReference type="SUPFAM" id="SSF46785">
    <property type="entry name" value="Winged helix' DNA-binding domain"/>
    <property type="match status" value="1"/>
</dbReference>
<feature type="region of interest" description="Disordered" evidence="1">
    <location>
        <begin position="239"/>
        <end position="285"/>
    </location>
</feature>
<dbReference type="RefSeq" id="WP_007564051.1">
    <property type="nucleotide sequence ID" value="NZ_JARVWR010000020.1"/>
</dbReference>
<feature type="domain" description="Plasmid replication protein C C-terminal" evidence="3">
    <location>
        <begin position="294"/>
        <end position="393"/>
    </location>
</feature>
<dbReference type="NCBIfam" id="NF040974">
    <property type="entry name" value="RepABC_RepC"/>
    <property type="match status" value="1"/>
</dbReference>
<evidence type="ECO:0000259" key="3">
    <source>
        <dbReference type="Pfam" id="PF11800"/>
    </source>
</evidence>
<proteinExistence type="predicted"/>
<dbReference type="Pfam" id="PF11800">
    <property type="entry name" value="RP-C_C"/>
    <property type="match status" value="1"/>
</dbReference>
<dbReference type="CDD" id="cd00090">
    <property type="entry name" value="HTH_ARSR"/>
    <property type="match status" value="1"/>
</dbReference>
<reference evidence="4" key="1">
    <citation type="submission" date="2023-07" db="EMBL/GenBank/DDBJ databases">
        <title>Genomic Encyclopedia of Type Strains, Phase IV (KMG-IV): sequencing the most valuable type-strain genomes for metagenomic binning, comparative biology and taxonomic classification.</title>
        <authorList>
            <person name="Goeker M."/>
        </authorList>
    </citation>
    <scope>NUCLEOTIDE SEQUENCE</scope>
    <source>
        <strain evidence="4">DSM 19569</strain>
    </source>
</reference>
<dbReference type="InterPro" id="IPR036390">
    <property type="entry name" value="WH_DNA-bd_sf"/>
</dbReference>
<evidence type="ECO:0000313" key="4">
    <source>
        <dbReference type="EMBL" id="MDQ0546804.1"/>
    </source>
</evidence>
<dbReference type="InterPro" id="IPR047611">
    <property type="entry name" value="RepABC_RepC"/>
</dbReference>
<evidence type="ECO:0000259" key="2">
    <source>
        <dbReference type="Pfam" id="PF03428"/>
    </source>
</evidence>
<dbReference type="InterPro" id="IPR036388">
    <property type="entry name" value="WH-like_DNA-bd_sf"/>
</dbReference>
<protein>
    <submittedName>
        <fullName evidence="4">Replication initiation protein RepC</fullName>
    </submittedName>
</protein>
<comment type="caution">
    <text evidence="4">The sequence shown here is derived from an EMBL/GenBank/DDBJ whole genome shotgun (WGS) entry which is preliminary data.</text>
</comment>
<dbReference type="EMBL" id="JAUSWL010000018">
    <property type="protein sequence ID" value="MDQ0546804.1"/>
    <property type="molecule type" value="Genomic_DNA"/>
</dbReference>
<accession>A0AAJ1TXX1</accession>
<dbReference type="InterPro" id="IPR011991">
    <property type="entry name" value="ArsR-like_HTH"/>
</dbReference>
<dbReference type="Gene3D" id="1.10.10.10">
    <property type="entry name" value="Winged helix-like DNA-binding domain superfamily/Winged helix DNA-binding domain"/>
    <property type="match status" value="1"/>
</dbReference>
<gene>
    <name evidence="4" type="ORF">QO001_005756</name>
</gene>
<feature type="domain" description="Plasmid replication protein C N-terminal" evidence="2">
    <location>
        <begin position="12"/>
        <end position="185"/>
    </location>
</feature>
<dbReference type="Pfam" id="PF03428">
    <property type="entry name" value="RP-C"/>
    <property type="match status" value="1"/>
</dbReference>
<evidence type="ECO:0000313" key="5">
    <source>
        <dbReference type="Proteomes" id="UP001223420"/>
    </source>
</evidence>
<dbReference type="GO" id="GO:0006355">
    <property type="term" value="P:regulation of DNA-templated transcription"/>
    <property type="evidence" value="ECO:0007669"/>
    <property type="project" value="UniProtKB-ARBA"/>
</dbReference>
<evidence type="ECO:0000256" key="1">
    <source>
        <dbReference type="SAM" id="MobiDB-lite"/>
    </source>
</evidence>